<evidence type="ECO:0000313" key="2">
    <source>
        <dbReference type="EMBL" id="OOH71523.1"/>
    </source>
</evidence>
<proteinExistence type="predicted"/>
<feature type="chain" id="PRO_5010725892" evidence="1">
    <location>
        <begin position="29"/>
        <end position="144"/>
    </location>
</feature>
<accession>A0A1V3SUD5</accession>
<dbReference type="Proteomes" id="UP000188586">
    <property type="component" value="Unassembled WGS sequence"/>
</dbReference>
<evidence type="ECO:0000256" key="1">
    <source>
        <dbReference type="SAM" id="SignalP"/>
    </source>
</evidence>
<comment type="caution">
    <text evidence="2">The sequence shown here is derived from an EMBL/GenBank/DDBJ whole genome shotgun (WGS) entry which is preliminary data.</text>
</comment>
<reference evidence="2 3" key="1">
    <citation type="submission" date="2016-11" db="EMBL/GenBank/DDBJ databases">
        <title>Comparative genomics of co-occurring bacteria in distinct bioleaching systems unravels niche-specific adaptation.</title>
        <authorList>
            <person name="Zhang X."/>
            <person name="Liu X."/>
            <person name="Yin H."/>
        </authorList>
    </citation>
    <scope>NUCLEOTIDE SEQUENCE [LARGE SCALE GENOMIC DNA]</scope>
    <source>
        <strain evidence="2 3">DX</strain>
    </source>
</reference>
<name>A0A1V3SUD5_9BACT</name>
<organism evidence="2 3">
    <name type="scientific">Leptospirillum ferriphilum</name>
    <dbReference type="NCBI Taxonomy" id="178606"/>
    <lineage>
        <taxon>Bacteria</taxon>
        <taxon>Pseudomonadati</taxon>
        <taxon>Nitrospirota</taxon>
        <taxon>Nitrospiria</taxon>
        <taxon>Nitrospirales</taxon>
        <taxon>Nitrospiraceae</taxon>
        <taxon>Leptospirillum</taxon>
    </lineage>
</organism>
<sequence>MACFSRLCLRLIFVVFLCMHCEPMSALAGVLKTNPFPVVRIDKTIPPNESVAIFFVENRKKSFVAVRLDGVKVLVRSLEGETPVRIVLDHLPPGRHRVTFRLAHPDQYEFGGETVFRFRVSSKSRTIFSDLRPDPKQNIQGLAH</sequence>
<dbReference type="EMBL" id="MPOJ01000017">
    <property type="protein sequence ID" value="OOH71523.1"/>
    <property type="molecule type" value="Genomic_DNA"/>
</dbReference>
<gene>
    <name evidence="2" type="ORF">BOX24_08365</name>
</gene>
<feature type="signal peptide" evidence="1">
    <location>
        <begin position="1"/>
        <end position="28"/>
    </location>
</feature>
<dbReference type="AlphaFoldDB" id="A0A1V3SUD5"/>
<protein>
    <submittedName>
        <fullName evidence="2">Uncharacterized protein</fullName>
    </submittedName>
</protein>
<evidence type="ECO:0000313" key="3">
    <source>
        <dbReference type="Proteomes" id="UP000188586"/>
    </source>
</evidence>
<keyword evidence="1" id="KW-0732">Signal</keyword>